<dbReference type="Proteomes" id="UP000306340">
    <property type="component" value="Unassembled WGS sequence"/>
</dbReference>
<dbReference type="AlphaFoldDB" id="A0A4U0YY71"/>
<reference evidence="3 4" key="1">
    <citation type="submission" date="2019-04" db="EMBL/GenBank/DDBJ databases">
        <title>Crypto-aerobic microbial life in anoxic (sulfidic) marine sediments.</title>
        <authorList>
            <person name="Bhattacharya S."/>
            <person name="Roy C."/>
            <person name="Mondal N."/>
            <person name="Sarkar J."/>
            <person name="Mandal S."/>
            <person name="Rameez M.J."/>
            <person name="Ghosh W."/>
        </authorList>
    </citation>
    <scope>NUCLEOTIDE SEQUENCE [LARGE SCALE GENOMIC DNA]</scope>
    <source>
        <strain evidence="3 4">SBBC</strain>
    </source>
</reference>
<protein>
    <submittedName>
        <fullName evidence="3">Peptidoglycan-binding protein</fullName>
    </submittedName>
</protein>
<dbReference type="InterPro" id="IPR036365">
    <property type="entry name" value="PGBD-like_sf"/>
</dbReference>
<evidence type="ECO:0000313" key="3">
    <source>
        <dbReference type="EMBL" id="TKA95626.1"/>
    </source>
</evidence>
<gene>
    <name evidence="3" type="ORF">FAZ78_15880</name>
</gene>
<feature type="chain" id="PRO_5021016291" evidence="1">
    <location>
        <begin position="23"/>
        <end position="486"/>
    </location>
</feature>
<accession>A0A4U0YY71</accession>
<sequence length="486" mass="53028">MRQAIFLLGLLTALVFGAAAMAQDRVWVQIEAQPTLREGEERARAYAGAFPDVSGFQMTSGWYAILLGPYGPDVARLRLDSLRAERLIPSDSFIADGRNFRQQFWPAGRLGAPLPPPVAITPLDDIRSLMQPDPQPDLAQPQPLFDETPAEARASESLLTLAERQDLQRALQWFGFYAAGIDGAFGAGTRNSMAAWQEANAQQPTGILTTAQRRTLMQGYESAQAELGLETITEAEAGIEITLPTALVEFDRYEPPFVRYAEKDGSGVRVILISEPGDQATLYGLYDMLQTLEAVPLDGARERRETSFTIEGRSADLASHTHVELAQGMVKGFMLIWNPDDDERIARVLTAMQSSFRPIGDRALDPGMVMMDAAQRGGLTTGLEVRRPALSRSGFYIDAQGSVLTTVEALQSCRRITLDRDTEAEVAFRDDALGIAVLRPRQPLAPQSYASFQGAALRPGSEIAVAGYSYEDQLPAPTLTFGALDG</sequence>
<dbReference type="RefSeq" id="WP_136793462.1">
    <property type="nucleotide sequence ID" value="NZ_SWAU01000165.1"/>
</dbReference>
<dbReference type="Gene3D" id="1.10.101.10">
    <property type="entry name" value="PGBD-like superfamily/PGBD"/>
    <property type="match status" value="1"/>
</dbReference>
<evidence type="ECO:0000313" key="4">
    <source>
        <dbReference type="Proteomes" id="UP000306340"/>
    </source>
</evidence>
<organism evidence="3 4">
    <name type="scientific">Cereibacter changlensis</name>
    <dbReference type="NCBI Taxonomy" id="402884"/>
    <lineage>
        <taxon>Bacteria</taxon>
        <taxon>Pseudomonadati</taxon>
        <taxon>Pseudomonadota</taxon>
        <taxon>Alphaproteobacteria</taxon>
        <taxon>Rhodobacterales</taxon>
        <taxon>Paracoccaceae</taxon>
        <taxon>Cereibacter</taxon>
    </lineage>
</organism>
<proteinExistence type="predicted"/>
<feature type="signal peptide" evidence="1">
    <location>
        <begin position="1"/>
        <end position="22"/>
    </location>
</feature>
<dbReference type="Pfam" id="PF01471">
    <property type="entry name" value="PG_binding_1"/>
    <property type="match status" value="1"/>
</dbReference>
<name>A0A4U0YY71_9RHOB</name>
<dbReference type="InterPro" id="IPR002477">
    <property type="entry name" value="Peptidoglycan-bd-like"/>
</dbReference>
<evidence type="ECO:0000259" key="2">
    <source>
        <dbReference type="Pfam" id="PF01471"/>
    </source>
</evidence>
<comment type="caution">
    <text evidence="3">The sequence shown here is derived from an EMBL/GenBank/DDBJ whole genome shotgun (WGS) entry which is preliminary data.</text>
</comment>
<evidence type="ECO:0000256" key="1">
    <source>
        <dbReference type="SAM" id="SignalP"/>
    </source>
</evidence>
<feature type="domain" description="Peptidoglycan binding-like" evidence="2">
    <location>
        <begin position="162"/>
        <end position="215"/>
    </location>
</feature>
<dbReference type="SUPFAM" id="SSF50494">
    <property type="entry name" value="Trypsin-like serine proteases"/>
    <property type="match status" value="1"/>
</dbReference>
<dbReference type="SUPFAM" id="SSF47090">
    <property type="entry name" value="PGBD-like"/>
    <property type="match status" value="1"/>
</dbReference>
<feature type="non-terminal residue" evidence="3">
    <location>
        <position position="486"/>
    </location>
</feature>
<dbReference type="InterPro" id="IPR036366">
    <property type="entry name" value="PGBDSf"/>
</dbReference>
<dbReference type="EMBL" id="SWAU01000165">
    <property type="protein sequence ID" value="TKA95626.1"/>
    <property type="molecule type" value="Genomic_DNA"/>
</dbReference>
<dbReference type="InterPro" id="IPR009003">
    <property type="entry name" value="Peptidase_S1_PA"/>
</dbReference>
<keyword evidence="1" id="KW-0732">Signal</keyword>